<dbReference type="Proteomes" id="UP000059574">
    <property type="component" value="Chromosome"/>
</dbReference>
<protein>
    <submittedName>
        <fullName evidence="1">Uncharacterized protein</fullName>
    </submittedName>
</protein>
<evidence type="ECO:0000313" key="2">
    <source>
        <dbReference type="Proteomes" id="UP000059574"/>
    </source>
</evidence>
<dbReference type="AlphaFoldDB" id="A0A0S2LX29"/>
<name>A0A0S2LX29_9MICC</name>
<dbReference type="EMBL" id="CP013200">
    <property type="protein sequence ID" value="ALO65967.1"/>
    <property type="molecule type" value="Genomic_DNA"/>
</dbReference>
<organism evidence="1 2">
    <name type="scientific">Arthrobacter alpinus</name>
    <dbReference type="NCBI Taxonomy" id="656366"/>
    <lineage>
        <taxon>Bacteria</taxon>
        <taxon>Bacillati</taxon>
        <taxon>Actinomycetota</taxon>
        <taxon>Actinomycetes</taxon>
        <taxon>Micrococcales</taxon>
        <taxon>Micrococcaceae</taxon>
        <taxon>Arthrobacter</taxon>
    </lineage>
</organism>
<sequence length="218" mass="23105">MTQTRTGPGDAAQQAFPDAIGFGFAELVALLNLAPSEATTRSAAALRIENELHDDKILFAGASSLVARGFATVGAGGELSISGPVAAVTHALSTATRRMQIDLLTADSVDNVITVDAPEYAIVLQPRAYLTWFAMAQKPGISAAEGNFWIMRKHLQDNPDGGASIKRLEDPSAAQLLLKLAGNSWTIGYNTSGPEDITEISGLSDAEVLEKIRQIRQD</sequence>
<dbReference type="RefSeq" id="WP_062286596.1">
    <property type="nucleotide sequence ID" value="NZ_CP013200.1"/>
</dbReference>
<reference evidence="2" key="1">
    <citation type="submission" date="2015-11" db="EMBL/GenBank/DDBJ databases">
        <authorList>
            <person name="Kumar R."/>
            <person name="Singh D."/>
            <person name="Swarnkar M.K."/>
            <person name="Singh A.K."/>
            <person name="Kumar S."/>
        </authorList>
    </citation>
    <scope>NUCLEOTIDE SEQUENCE [LARGE SCALE GENOMIC DNA]</scope>
    <source>
        <strain evidence="2">ERGS4:06</strain>
    </source>
</reference>
<dbReference type="OrthoDB" id="4858440at2"/>
<proteinExistence type="predicted"/>
<evidence type="ECO:0000313" key="1">
    <source>
        <dbReference type="EMBL" id="ALO65967.1"/>
    </source>
</evidence>
<gene>
    <name evidence="1" type="ORF">AS189_04990</name>
</gene>
<accession>A0A0S2LX29</accession>
<reference evidence="1 2" key="2">
    <citation type="journal article" date="2016" name="J. Biotechnol.">
        <title>Complete genome sequence of Arthrobacter alpinus ERGS4:06, a yellow pigmented bacterium tolerant to cold and radiations isolated from Sikkim Himalaya.</title>
        <authorList>
            <person name="Kumar R."/>
            <person name="Singh D."/>
            <person name="Swarnkar M.K."/>
            <person name="Singh A.K."/>
            <person name="Kumar S."/>
        </authorList>
    </citation>
    <scope>NUCLEOTIDE SEQUENCE [LARGE SCALE GENOMIC DNA]</scope>
    <source>
        <strain evidence="1 2">ERGS4:06</strain>
    </source>
</reference>